<comment type="caution">
    <text evidence="3">The sequence shown here is derived from an EMBL/GenBank/DDBJ whole genome shotgun (WGS) entry which is preliminary data.</text>
</comment>
<evidence type="ECO:0000256" key="2">
    <source>
        <dbReference type="SAM" id="MobiDB-lite"/>
    </source>
</evidence>
<protein>
    <recommendedName>
        <fullName evidence="4">Synaptobrevin, longin-like domain protein</fullName>
    </recommendedName>
</protein>
<evidence type="ECO:0008006" key="4">
    <source>
        <dbReference type="Google" id="ProtNLM"/>
    </source>
</evidence>
<dbReference type="AlphaFoldDB" id="A0A6L2L7K9"/>
<name>A0A6L2L7K9_TANCI</name>
<evidence type="ECO:0000313" key="3">
    <source>
        <dbReference type="EMBL" id="GEU57100.1"/>
    </source>
</evidence>
<reference evidence="3" key="1">
    <citation type="journal article" date="2019" name="Sci. Rep.">
        <title>Draft genome of Tanacetum cinerariifolium, the natural source of mosquito coil.</title>
        <authorList>
            <person name="Yamashiro T."/>
            <person name="Shiraishi A."/>
            <person name="Satake H."/>
            <person name="Nakayama K."/>
        </authorList>
    </citation>
    <scope>NUCLEOTIDE SEQUENCE</scope>
</reference>
<feature type="coiled-coil region" evidence="1">
    <location>
        <begin position="317"/>
        <end position="376"/>
    </location>
</feature>
<organism evidence="3">
    <name type="scientific">Tanacetum cinerariifolium</name>
    <name type="common">Dalmatian daisy</name>
    <name type="synonym">Chrysanthemum cinerariifolium</name>
    <dbReference type="NCBI Taxonomy" id="118510"/>
    <lineage>
        <taxon>Eukaryota</taxon>
        <taxon>Viridiplantae</taxon>
        <taxon>Streptophyta</taxon>
        <taxon>Embryophyta</taxon>
        <taxon>Tracheophyta</taxon>
        <taxon>Spermatophyta</taxon>
        <taxon>Magnoliopsida</taxon>
        <taxon>eudicotyledons</taxon>
        <taxon>Gunneridae</taxon>
        <taxon>Pentapetalae</taxon>
        <taxon>asterids</taxon>
        <taxon>campanulids</taxon>
        <taxon>Asterales</taxon>
        <taxon>Asteraceae</taxon>
        <taxon>Asteroideae</taxon>
        <taxon>Anthemideae</taxon>
        <taxon>Anthemidinae</taxon>
        <taxon>Tanacetum</taxon>
    </lineage>
</organism>
<accession>A0A6L2L7K9</accession>
<dbReference type="EMBL" id="BKCJ010003774">
    <property type="protein sequence ID" value="GEU57100.1"/>
    <property type="molecule type" value="Genomic_DNA"/>
</dbReference>
<feature type="region of interest" description="Disordered" evidence="2">
    <location>
        <begin position="267"/>
        <end position="294"/>
    </location>
</feature>
<sequence>MNVVNQESNFSKQAHLFVQRPNQKLTALKNSYANKKVKNVWVKKVNTAKPKAEVNAAKAKAKHNADKGKRDYEEIDGRYVAFGGNPKRGKITGKEKPSESDGFKKIVDFINANQIKYALTVVIIEASIQNYLKLNDAEGTSCLSNDVIFEELARMSTMASAIICLANNQKFNFSKYILNNLKKNLEVGVPFYMFPRFIQVFVNHQLGDMSHHKGIFVNPSLTKKVFANIKRVGTGFSRAVKPLFGTMMVQALKEVDDLPTAVQDIPIPDTPSSFQHQRKHKPIRKESEVSPTEIHTEDHVPITSNDSLPSGEDRMKLKELMELCTNLSNKVLDLENKAIEMKSSHKAKIEELESRVEKLVEENMSLTKELKSVNTRFESQTIKETIVNKEESSKQERKIADIDADVEVNLENVYNLDMAHEETVLSMQDVIDADVKEVVEEMVEVIEIAKIIIDKVSTAGGELNAANEKPVSAAPTNITTAQPSEAIKTIVDITTSSKAKVVVFHDKEESTTRTASLKSQVKDKGKAKLVEEPKILK</sequence>
<gene>
    <name evidence="3" type="ORF">Tci_029078</name>
</gene>
<evidence type="ECO:0000256" key="1">
    <source>
        <dbReference type="SAM" id="Coils"/>
    </source>
</evidence>
<feature type="compositionally biased region" description="Basic and acidic residues" evidence="2">
    <location>
        <begin position="284"/>
        <end position="294"/>
    </location>
</feature>
<proteinExistence type="predicted"/>
<keyword evidence="1" id="KW-0175">Coiled coil</keyword>